<sequence>MEISDELMEVFREVLERIRAILSEAVATSESTGWQCFNQQEKRRTQTSARNLRKPTCGNSSLAVKGLQKAFHISNEK</sequence>
<evidence type="ECO:0000313" key="3">
    <source>
        <dbReference type="Proteomes" id="UP000807504"/>
    </source>
</evidence>
<feature type="region of interest" description="Disordered" evidence="1">
    <location>
        <begin position="38"/>
        <end position="57"/>
    </location>
</feature>
<dbReference type="EMBL" id="JABXBU010000011">
    <property type="protein sequence ID" value="KAF8790365.1"/>
    <property type="molecule type" value="Genomic_DNA"/>
</dbReference>
<dbReference type="AlphaFoldDB" id="A0A8T0FJ00"/>
<dbReference type="Proteomes" id="UP000807504">
    <property type="component" value="Unassembled WGS sequence"/>
</dbReference>
<protein>
    <submittedName>
        <fullName evidence="2">Uncharacterized protein</fullName>
    </submittedName>
</protein>
<comment type="caution">
    <text evidence="2">The sequence shown here is derived from an EMBL/GenBank/DDBJ whole genome shotgun (WGS) entry which is preliminary data.</text>
</comment>
<proteinExistence type="predicted"/>
<organism evidence="2 3">
    <name type="scientific">Argiope bruennichi</name>
    <name type="common">Wasp spider</name>
    <name type="synonym">Aranea bruennichi</name>
    <dbReference type="NCBI Taxonomy" id="94029"/>
    <lineage>
        <taxon>Eukaryota</taxon>
        <taxon>Metazoa</taxon>
        <taxon>Ecdysozoa</taxon>
        <taxon>Arthropoda</taxon>
        <taxon>Chelicerata</taxon>
        <taxon>Arachnida</taxon>
        <taxon>Araneae</taxon>
        <taxon>Araneomorphae</taxon>
        <taxon>Entelegynae</taxon>
        <taxon>Araneoidea</taxon>
        <taxon>Araneidae</taxon>
        <taxon>Argiope</taxon>
    </lineage>
</organism>
<gene>
    <name evidence="2" type="ORF">HNY73_005393</name>
</gene>
<reference evidence="2" key="1">
    <citation type="journal article" date="2020" name="bioRxiv">
        <title>Chromosome-level reference genome of the European wasp spider Argiope bruennichi: a resource for studies on range expansion and evolutionary adaptation.</title>
        <authorList>
            <person name="Sheffer M.M."/>
            <person name="Hoppe A."/>
            <person name="Krehenwinkel H."/>
            <person name="Uhl G."/>
            <person name="Kuss A.W."/>
            <person name="Jensen L."/>
            <person name="Jensen C."/>
            <person name="Gillespie R.G."/>
            <person name="Hoff K.J."/>
            <person name="Prost S."/>
        </authorList>
    </citation>
    <scope>NUCLEOTIDE SEQUENCE</scope>
</reference>
<reference evidence="2" key="2">
    <citation type="submission" date="2020-06" db="EMBL/GenBank/DDBJ databases">
        <authorList>
            <person name="Sheffer M."/>
        </authorList>
    </citation>
    <scope>NUCLEOTIDE SEQUENCE</scope>
</reference>
<accession>A0A8T0FJ00</accession>
<name>A0A8T0FJ00_ARGBR</name>
<evidence type="ECO:0000256" key="1">
    <source>
        <dbReference type="SAM" id="MobiDB-lite"/>
    </source>
</evidence>
<keyword evidence="3" id="KW-1185">Reference proteome</keyword>
<evidence type="ECO:0000313" key="2">
    <source>
        <dbReference type="EMBL" id="KAF8790365.1"/>
    </source>
</evidence>